<evidence type="ECO:0000256" key="1">
    <source>
        <dbReference type="SAM" id="MobiDB-lite"/>
    </source>
</evidence>
<feature type="compositionally biased region" description="Polar residues" evidence="1">
    <location>
        <begin position="535"/>
        <end position="545"/>
    </location>
</feature>
<sequence length="582" mass="63651">MPNLLASPSRTERVKRGTSAQAAWTCSGRPGSPSWRSGRLSLPARDADWQSTGPERAESRATAQPNQMPEIPISRSDGPPGIACATPSHRGAQWRWTGRDGGLGSGRESEGPQDPPCSPSPYRPRSSKVGEIVRRASLGRCRTLARPQPAGRVDQRNARHTPLGGPMLEPGRGWSRRLTWLERRAIWAFQRFNRPQAIAPTRACAAMLASLQQKQARAHAARYLLDLELGAAAIEQPRDEWRFQSPTALRAASPRSSAAMYEAWRVFTGHEKLQDADRNRFRVQSPSPAGSEALLISKESWKLGGLTGALDVHVPADLLTSLLPSSTLAPALALALALVLAHVHAPSLRQELPAGDVGRKVNFSPPACPHPHRRARDLPPPRSCHLTCSSRIQILKRVAHSSQQRALLGPAERPGGPSHCCSLQLRLAGLQQCPTTHILVWCALQRLRRAKLAMQSELRFGASCTSFVVQYPAGNLYISNAALSFRNGCRRRPQSLDLYDDDPSRTSDVSDAPSGTPARLSPWMAGGDRRGCFPSQPQSAGSNAIHSRLRPLPPPPQCGFAPRAHRWATYPFGQTERWNSNR</sequence>
<feature type="compositionally biased region" description="Low complexity" evidence="1">
    <location>
        <begin position="27"/>
        <end position="43"/>
    </location>
</feature>
<accession>A0ABR0BSI3</accession>
<feature type="region of interest" description="Disordered" evidence="1">
    <location>
        <begin position="531"/>
        <end position="550"/>
    </location>
</feature>
<reference evidence="2 3" key="1">
    <citation type="journal article" date="2024" name="Microbiol. Resour. Announc.">
        <title>Genome annotations for the ascomycete fungi Trichoderma harzianum, Trichoderma aggressivum, and Purpureocillium lilacinum.</title>
        <authorList>
            <person name="Beijen E.P.W."/>
            <person name="Ohm R.A."/>
        </authorList>
    </citation>
    <scope>NUCLEOTIDE SEQUENCE [LARGE SCALE GENOMIC DNA]</scope>
    <source>
        <strain evidence="2 3">CBS 150709</strain>
    </source>
</reference>
<name>A0ABR0BSI3_PURLI</name>
<keyword evidence="3" id="KW-1185">Reference proteome</keyword>
<dbReference type="EMBL" id="JAWRVI010000036">
    <property type="protein sequence ID" value="KAK4087011.1"/>
    <property type="molecule type" value="Genomic_DNA"/>
</dbReference>
<protein>
    <submittedName>
        <fullName evidence="2">Uncharacterized protein</fullName>
    </submittedName>
</protein>
<feature type="region of interest" description="Disordered" evidence="1">
    <location>
        <begin position="496"/>
        <end position="524"/>
    </location>
</feature>
<feature type="region of interest" description="Disordered" evidence="1">
    <location>
        <begin position="147"/>
        <end position="168"/>
    </location>
</feature>
<evidence type="ECO:0000313" key="3">
    <source>
        <dbReference type="Proteomes" id="UP001287286"/>
    </source>
</evidence>
<proteinExistence type="predicted"/>
<gene>
    <name evidence="2" type="ORF">Purlil1_8745</name>
</gene>
<organism evidence="2 3">
    <name type="scientific">Purpureocillium lilacinum</name>
    <name type="common">Paecilomyces lilacinus</name>
    <dbReference type="NCBI Taxonomy" id="33203"/>
    <lineage>
        <taxon>Eukaryota</taxon>
        <taxon>Fungi</taxon>
        <taxon>Dikarya</taxon>
        <taxon>Ascomycota</taxon>
        <taxon>Pezizomycotina</taxon>
        <taxon>Sordariomycetes</taxon>
        <taxon>Hypocreomycetidae</taxon>
        <taxon>Hypocreales</taxon>
        <taxon>Ophiocordycipitaceae</taxon>
        <taxon>Purpureocillium</taxon>
    </lineage>
</organism>
<comment type="caution">
    <text evidence="2">The sequence shown here is derived from an EMBL/GenBank/DDBJ whole genome shotgun (WGS) entry which is preliminary data.</text>
</comment>
<dbReference type="Proteomes" id="UP001287286">
    <property type="component" value="Unassembled WGS sequence"/>
</dbReference>
<evidence type="ECO:0000313" key="2">
    <source>
        <dbReference type="EMBL" id="KAK4087011.1"/>
    </source>
</evidence>
<feature type="region of interest" description="Disordered" evidence="1">
    <location>
        <begin position="1"/>
        <end position="128"/>
    </location>
</feature>
<feature type="compositionally biased region" description="Pro residues" evidence="1">
    <location>
        <begin position="113"/>
        <end position="122"/>
    </location>
</feature>